<dbReference type="Proteomes" id="UP000053091">
    <property type="component" value="Unassembled WGS sequence"/>
</dbReference>
<dbReference type="SUPFAM" id="SSF55729">
    <property type="entry name" value="Acyl-CoA N-acyltransferases (Nat)"/>
    <property type="match status" value="1"/>
</dbReference>
<protein>
    <submittedName>
        <fullName evidence="2">Ribosomal protein S18 acetylase RimI</fullName>
    </submittedName>
</protein>
<dbReference type="PROSITE" id="PS51186">
    <property type="entry name" value="GNAT"/>
    <property type="match status" value="1"/>
</dbReference>
<accession>A0A0S7C0W2</accession>
<reference evidence="2" key="1">
    <citation type="journal article" date="2015" name="Genome Announc.">
        <title>Draft Genome Sequence of Bacteroidales Strain TBC1, a Novel Isolate from a Methanogenic Wastewater Treatment System.</title>
        <authorList>
            <person name="Tourlousse D.M."/>
            <person name="Matsuura N."/>
            <person name="Sun L."/>
            <person name="Toyonaga M."/>
            <person name="Kuroda K."/>
            <person name="Ohashi A."/>
            <person name="Cruz R."/>
            <person name="Yamaguchi T."/>
            <person name="Sekiguchi Y."/>
        </authorList>
    </citation>
    <scope>NUCLEOTIDE SEQUENCE [LARGE SCALE GENOMIC DNA]</scope>
    <source>
        <strain evidence="2">TBC1</strain>
    </source>
</reference>
<dbReference type="Gene3D" id="3.40.630.30">
    <property type="match status" value="1"/>
</dbReference>
<evidence type="ECO:0000313" key="3">
    <source>
        <dbReference type="Proteomes" id="UP000053091"/>
    </source>
</evidence>
<evidence type="ECO:0000313" key="2">
    <source>
        <dbReference type="EMBL" id="GAP42729.1"/>
    </source>
</evidence>
<evidence type="ECO:0000259" key="1">
    <source>
        <dbReference type="PROSITE" id="PS51186"/>
    </source>
</evidence>
<dbReference type="InterPro" id="IPR016181">
    <property type="entry name" value="Acyl_CoA_acyltransferase"/>
</dbReference>
<dbReference type="AlphaFoldDB" id="A0A0S7C0W2"/>
<keyword evidence="2" id="KW-0689">Ribosomal protein</keyword>
<dbReference type="RefSeq" id="WP_062038980.1">
    <property type="nucleotide sequence ID" value="NZ_DF968182.1"/>
</dbReference>
<keyword evidence="2" id="KW-0687">Ribonucleoprotein</keyword>
<keyword evidence="3" id="KW-1185">Reference proteome</keyword>
<gene>
    <name evidence="2" type="ORF">TBC1_11868</name>
</gene>
<proteinExistence type="predicted"/>
<dbReference type="CDD" id="cd04301">
    <property type="entry name" value="NAT_SF"/>
    <property type="match status" value="1"/>
</dbReference>
<organism evidence="2">
    <name type="scientific">Lentimicrobium saccharophilum</name>
    <dbReference type="NCBI Taxonomy" id="1678841"/>
    <lineage>
        <taxon>Bacteria</taxon>
        <taxon>Pseudomonadati</taxon>
        <taxon>Bacteroidota</taxon>
        <taxon>Bacteroidia</taxon>
        <taxon>Bacteroidales</taxon>
        <taxon>Lentimicrobiaceae</taxon>
        <taxon>Lentimicrobium</taxon>
    </lineage>
</organism>
<sequence length="149" mass="16689">MIAGKFLPEGFRLRNFEPGDFTAVEKFWNENGLGGAHRGDDAAVVEQTLKAGGHLLLLVTDDGMVAGTSWMTNDKRRTYLHHFGIADPFRRMGLATFLLKASLELARADGYQIKIEVHRDNLPAQLLYKKAGFTYLGDYDVLIIRNTCD</sequence>
<dbReference type="STRING" id="1678841.TBC1_11868"/>
<dbReference type="GO" id="GO:0016747">
    <property type="term" value="F:acyltransferase activity, transferring groups other than amino-acyl groups"/>
    <property type="evidence" value="ECO:0007669"/>
    <property type="project" value="InterPro"/>
</dbReference>
<dbReference type="GO" id="GO:0005840">
    <property type="term" value="C:ribosome"/>
    <property type="evidence" value="ECO:0007669"/>
    <property type="project" value="UniProtKB-KW"/>
</dbReference>
<dbReference type="OrthoDB" id="9797456at2"/>
<name>A0A0S7C0W2_9BACT</name>
<dbReference type="InterPro" id="IPR000182">
    <property type="entry name" value="GNAT_dom"/>
</dbReference>
<dbReference type="Pfam" id="PF00583">
    <property type="entry name" value="Acetyltransf_1"/>
    <property type="match status" value="1"/>
</dbReference>
<dbReference type="EMBL" id="DF968182">
    <property type="protein sequence ID" value="GAP42729.1"/>
    <property type="molecule type" value="Genomic_DNA"/>
</dbReference>
<feature type="domain" description="N-acetyltransferase" evidence="1">
    <location>
        <begin position="11"/>
        <end position="149"/>
    </location>
</feature>